<proteinExistence type="inferred from homology"/>
<comment type="caution">
    <text evidence="5">The sequence shown here is derived from an EMBL/GenBank/DDBJ whole genome shotgun (WGS) entry which is preliminary data.</text>
</comment>
<dbReference type="GO" id="GO:0007155">
    <property type="term" value="P:cell adhesion"/>
    <property type="evidence" value="ECO:0007669"/>
    <property type="project" value="InterPro"/>
</dbReference>
<evidence type="ECO:0000256" key="2">
    <source>
        <dbReference type="ARBA" id="ARBA00022729"/>
    </source>
</evidence>
<dbReference type="GO" id="GO:0009289">
    <property type="term" value="C:pilus"/>
    <property type="evidence" value="ECO:0007669"/>
    <property type="project" value="InterPro"/>
</dbReference>
<evidence type="ECO:0000313" key="6">
    <source>
        <dbReference type="Proteomes" id="UP000231194"/>
    </source>
</evidence>
<feature type="transmembrane region" description="Helical" evidence="4">
    <location>
        <begin position="48"/>
        <end position="68"/>
    </location>
</feature>
<keyword evidence="2" id="KW-0732">Signal</keyword>
<keyword evidence="4" id="KW-0812">Transmembrane</keyword>
<evidence type="ECO:0000256" key="4">
    <source>
        <dbReference type="SAM" id="Phobius"/>
    </source>
</evidence>
<name>A0A2M8R0C3_9BRAD</name>
<keyword evidence="6" id="KW-1185">Reference proteome</keyword>
<gene>
    <name evidence="5" type="ORF">CVM73_32045</name>
</gene>
<comment type="similarity">
    <text evidence="1">Belongs to the CsgA/CsgB family.</text>
</comment>
<dbReference type="Pfam" id="PF07012">
    <property type="entry name" value="Curlin_rpt"/>
    <property type="match status" value="1"/>
</dbReference>
<feature type="region of interest" description="Disordered" evidence="3">
    <location>
        <begin position="102"/>
        <end position="155"/>
    </location>
</feature>
<sequence length="155" mass="15816">MATMPVCGSVGANCRALSQCVERGRAGTAPSRFFPGGKPRKDTSMRKLLFIASAALTLVSAPAFAGGITACVHARTQIGNGSSDSVSQSCQYNVNGQVQAGNGMSASARQSGTSNTSSQVQLGNGNFAGASQRGRDNSAGAMQVGSGNRVRVQQW</sequence>
<dbReference type="InterPro" id="IPR009742">
    <property type="entry name" value="Curlin_rpt"/>
</dbReference>
<protein>
    <recommendedName>
        <fullName evidence="7">Curlin</fullName>
    </recommendedName>
</protein>
<dbReference type="EMBL" id="PGVG01000040">
    <property type="protein sequence ID" value="PJG51250.1"/>
    <property type="molecule type" value="Genomic_DNA"/>
</dbReference>
<dbReference type="Proteomes" id="UP000231194">
    <property type="component" value="Unassembled WGS sequence"/>
</dbReference>
<keyword evidence="4" id="KW-0472">Membrane</keyword>
<evidence type="ECO:0000313" key="5">
    <source>
        <dbReference type="EMBL" id="PJG51250.1"/>
    </source>
</evidence>
<keyword evidence="4" id="KW-1133">Transmembrane helix</keyword>
<evidence type="ECO:0000256" key="1">
    <source>
        <dbReference type="ARBA" id="ARBA00009766"/>
    </source>
</evidence>
<dbReference type="AlphaFoldDB" id="A0A2M8R0C3"/>
<feature type="compositionally biased region" description="Polar residues" evidence="3">
    <location>
        <begin position="102"/>
        <end position="124"/>
    </location>
</feature>
<evidence type="ECO:0000256" key="3">
    <source>
        <dbReference type="SAM" id="MobiDB-lite"/>
    </source>
</evidence>
<reference evidence="5 6" key="1">
    <citation type="submission" date="2017-11" db="EMBL/GenBank/DDBJ databases">
        <title>Bradyrhizobium forestalis sp. nov., an efficient nitrogen-fixing bacterium isolated from nodules of forest legume species in the Amazon.</title>
        <authorList>
            <person name="Costa E.M."/>
            <person name="Guimaraes A."/>
            <person name="Carvalho T.S."/>
            <person name="Rodrigues T.L."/>
            <person name="Ribeiro P.R.A."/>
            <person name="Lebbe L."/>
            <person name="Willems A."/>
            <person name="Moreira F.M.S."/>
        </authorList>
    </citation>
    <scope>NUCLEOTIDE SEQUENCE [LARGE SCALE GENOMIC DNA]</scope>
    <source>
        <strain evidence="5 6">INPA54B</strain>
    </source>
</reference>
<evidence type="ECO:0008006" key="7">
    <source>
        <dbReference type="Google" id="ProtNLM"/>
    </source>
</evidence>
<organism evidence="5 6">
    <name type="scientific">Bradyrhizobium forestalis</name>
    <dbReference type="NCBI Taxonomy" id="1419263"/>
    <lineage>
        <taxon>Bacteria</taxon>
        <taxon>Pseudomonadati</taxon>
        <taxon>Pseudomonadota</taxon>
        <taxon>Alphaproteobacteria</taxon>
        <taxon>Hyphomicrobiales</taxon>
        <taxon>Nitrobacteraceae</taxon>
        <taxon>Bradyrhizobium</taxon>
    </lineage>
</organism>
<accession>A0A2M8R0C3</accession>